<reference evidence="1" key="1">
    <citation type="submission" date="2021-03" db="EMBL/GenBank/DDBJ databases">
        <authorList>
            <consortium name="DOE Joint Genome Institute"/>
            <person name="Ahrendt S."/>
            <person name="Looney B.P."/>
            <person name="Miyauchi S."/>
            <person name="Morin E."/>
            <person name="Drula E."/>
            <person name="Courty P.E."/>
            <person name="Chicoki N."/>
            <person name="Fauchery L."/>
            <person name="Kohler A."/>
            <person name="Kuo A."/>
            <person name="Labutti K."/>
            <person name="Pangilinan J."/>
            <person name="Lipzen A."/>
            <person name="Riley R."/>
            <person name="Andreopoulos W."/>
            <person name="He G."/>
            <person name="Johnson J."/>
            <person name="Barry K.W."/>
            <person name="Grigoriev I.V."/>
            <person name="Nagy L."/>
            <person name="Hibbett D."/>
            <person name="Henrissat B."/>
            <person name="Matheny P.B."/>
            <person name="Labbe J."/>
            <person name="Martin F."/>
        </authorList>
    </citation>
    <scope>NUCLEOTIDE SEQUENCE</scope>
    <source>
        <strain evidence="1">HHB10654</strain>
    </source>
</reference>
<proteinExistence type="predicted"/>
<reference evidence="1" key="2">
    <citation type="journal article" date="2022" name="New Phytol.">
        <title>Evolutionary transition to the ectomycorrhizal habit in the genomes of a hyperdiverse lineage of mushroom-forming fungi.</title>
        <authorList>
            <person name="Looney B."/>
            <person name="Miyauchi S."/>
            <person name="Morin E."/>
            <person name="Drula E."/>
            <person name="Courty P.E."/>
            <person name="Kohler A."/>
            <person name="Kuo A."/>
            <person name="LaButti K."/>
            <person name="Pangilinan J."/>
            <person name="Lipzen A."/>
            <person name="Riley R."/>
            <person name="Andreopoulos W."/>
            <person name="He G."/>
            <person name="Johnson J."/>
            <person name="Nolan M."/>
            <person name="Tritt A."/>
            <person name="Barry K.W."/>
            <person name="Grigoriev I.V."/>
            <person name="Nagy L.G."/>
            <person name="Hibbett D."/>
            <person name="Henrissat B."/>
            <person name="Matheny P.B."/>
            <person name="Labbe J."/>
            <person name="Martin F.M."/>
        </authorList>
    </citation>
    <scope>NUCLEOTIDE SEQUENCE</scope>
    <source>
        <strain evidence="1">HHB10654</strain>
    </source>
</reference>
<dbReference type="Proteomes" id="UP000814140">
    <property type="component" value="Unassembled WGS sequence"/>
</dbReference>
<comment type="caution">
    <text evidence="1">The sequence shown here is derived from an EMBL/GenBank/DDBJ whole genome shotgun (WGS) entry which is preliminary data.</text>
</comment>
<gene>
    <name evidence="1" type="ORF">BV25DRAFT_1722914</name>
</gene>
<accession>A0ACB8SH62</accession>
<dbReference type="EMBL" id="MU277279">
    <property type="protein sequence ID" value="KAI0055775.1"/>
    <property type="molecule type" value="Genomic_DNA"/>
</dbReference>
<keyword evidence="2" id="KW-1185">Reference proteome</keyword>
<evidence type="ECO:0000313" key="2">
    <source>
        <dbReference type="Proteomes" id="UP000814140"/>
    </source>
</evidence>
<evidence type="ECO:0000313" key="1">
    <source>
        <dbReference type="EMBL" id="KAI0055775.1"/>
    </source>
</evidence>
<organism evidence="1 2">
    <name type="scientific">Artomyces pyxidatus</name>
    <dbReference type="NCBI Taxonomy" id="48021"/>
    <lineage>
        <taxon>Eukaryota</taxon>
        <taxon>Fungi</taxon>
        <taxon>Dikarya</taxon>
        <taxon>Basidiomycota</taxon>
        <taxon>Agaricomycotina</taxon>
        <taxon>Agaricomycetes</taxon>
        <taxon>Russulales</taxon>
        <taxon>Auriscalpiaceae</taxon>
        <taxon>Artomyces</taxon>
    </lineage>
</organism>
<sequence>MSTGDAHPLAHGEVVPEFGHSVILDLCGDYLLESLLTPGLALVSLVRNWKTGTVESKQQNGYYQGAEAQDDMMSRHVWFLDDEHIIIEARSAHKRRSDTKCLLVVPFRRRSKSDAPVYVFSLPGFLSGPESWWDCVIPGRASGHLHPGHFHADPDNRLISMYTAVRHRDGLQRLFVVDIPVQTFLSYVRAHPAAASQQVVVPWDAWGTRGARVTLVPASPRQPGMPVSGMRRIDVPVRPPYAVTVVDYHPRRVARAIARGDPAVVHGAFVDTEVAGLGEGRLHTLLPCLVTEVPLPEGLAQRVEEGRPVSVWFDENGVLFVETRGADGTVKSVWAYTI</sequence>
<protein>
    <submittedName>
        <fullName evidence="1">Uncharacterized protein</fullName>
    </submittedName>
</protein>
<name>A0ACB8SH62_9AGAM</name>